<reference evidence="1 2" key="1">
    <citation type="submission" date="2020-12" db="EMBL/GenBank/DDBJ databases">
        <title>HMF7856_wgs.fasta genome submission.</title>
        <authorList>
            <person name="Kang H."/>
            <person name="Kim H."/>
            <person name="Joh K."/>
        </authorList>
    </citation>
    <scope>NUCLEOTIDE SEQUENCE [LARGE SCALE GENOMIC DNA]</scope>
    <source>
        <strain evidence="1 2">HMF7856</strain>
    </source>
</reference>
<dbReference type="RefSeq" id="WP_157526450.1">
    <property type="nucleotide sequence ID" value="NZ_CP066775.1"/>
</dbReference>
<organism evidence="1 2">
    <name type="scientific">Mucilaginibacter ginkgonis</name>
    <dbReference type="NCBI Taxonomy" id="2682091"/>
    <lineage>
        <taxon>Bacteria</taxon>
        <taxon>Pseudomonadati</taxon>
        <taxon>Bacteroidota</taxon>
        <taxon>Sphingobacteriia</taxon>
        <taxon>Sphingobacteriales</taxon>
        <taxon>Sphingobacteriaceae</taxon>
        <taxon>Mucilaginibacter</taxon>
    </lineage>
</organism>
<proteinExistence type="predicted"/>
<evidence type="ECO:0000313" key="2">
    <source>
        <dbReference type="Proteomes" id="UP000429232"/>
    </source>
</evidence>
<keyword evidence="2" id="KW-1185">Reference proteome</keyword>
<protein>
    <recommendedName>
        <fullName evidence="3">SMODS and SLOG-associating 2TM effector domain-containing protein</fullName>
    </recommendedName>
</protein>
<evidence type="ECO:0008006" key="3">
    <source>
        <dbReference type="Google" id="ProtNLM"/>
    </source>
</evidence>
<dbReference type="Proteomes" id="UP000429232">
    <property type="component" value="Chromosome"/>
</dbReference>
<name>A0A6I4I634_9SPHI</name>
<dbReference type="AlphaFoldDB" id="A0A6I4I634"/>
<accession>A0A6I4I634</accession>
<gene>
    <name evidence="1" type="ORF">GO620_003690</name>
</gene>
<sequence>MEQEAFYKDQYDKTLDRKNEINTSLSTPIGILTALLAGLYFASTNFDFSDNKFLSISFIVISVVSICLLGKSIYHLIRAFSDFHNGYDYAYLNDTDVLDAYYQGLVNFYQSQPNSTLAGSIAEAKKEFDAYLLQELIKSAGINQKNNKSKIFQRFQCHQYMIYALIALSLLIIPFGIDFGVNKGKDKVQRVKIDSVIPVNLNIKYKDTVERLNIKTHCNGRSKKTNTSTNSNDKGRRKS</sequence>
<dbReference type="KEGG" id="mgik:GO620_003690"/>
<dbReference type="EMBL" id="CP066775">
    <property type="protein sequence ID" value="QQL50568.1"/>
    <property type="molecule type" value="Genomic_DNA"/>
</dbReference>
<evidence type="ECO:0000313" key="1">
    <source>
        <dbReference type="EMBL" id="QQL50568.1"/>
    </source>
</evidence>